<proteinExistence type="predicted"/>
<dbReference type="EMBL" id="OW150024">
    <property type="protein sequence ID" value="CAH2032340.1"/>
    <property type="molecule type" value="Genomic_DNA"/>
</dbReference>
<dbReference type="Proteomes" id="UP001295463">
    <property type="component" value="Chromosome"/>
</dbReference>
<sequence>MKQDITLIGNCDGVAFITTERKYNRLW</sequence>
<organism evidence="1 2">
    <name type="scientific">Trichlorobacter ammonificans</name>
    <dbReference type="NCBI Taxonomy" id="2916410"/>
    <lineage>
        <taxon>Bacteria</taxon>
        <taxon>Pseudomonadati</taxon>
        <taxon>Thermodesulfobacteriota</taxon>
        <taxon>Desulfuromonadia</taxon>
        <taxon>Geobacterales</taxon>
        <taxon>Geobacteraceae</taxon>
        <taxon>Trichlorobacter</taxon>
    </lineage>
</organism>
<keyword evidence="2" id="KW-1185">Reference proteome</keyword>
<evidence type="ECO:0000313" key="2">
    <source>
        <dbReference type="Proteomes" id="UP001295463"/>
    </source>
</evidence>
<evidence type="ECO:0000313" key="1">
    <source>
        <dbReference type="EMBL" id="CAH2032340.1"/>
    </source>
</evidence>
<accession>A0ABM9DAT7</accession>
<name>A0ABM9DAT7_9BACT</name>
<protein>
    <submittedName>
        <fullName evidence="1">Uncharacterized protein</fullName>
    </submittedName>
</protein>
<reference evidence="1 2" key="1">
    <citation type="submission" date="2022-03" db="EMBL/GenBank/DDBJ databases">
        <authorList>
            <person name="Koch H."/>
        </authorList>
    </citation>
    <scope>NUCLEOTIDE SEQUENCE [LARGE SCALE GENOMIC DNA]</scope>
    <source>
        <strain evidence="1 2">G1</strain>
    </source>
</reference>
<gene>
    <name evidence="1" type="ORF">GEAMG1_2504</name>
</gene>